<gene>
    <name evidence="2" type="ORF">JCM19294_488</name>
</gene>
<accession>A0A090Q4A0</accession>
<proteinExistence type="inferred from homology"/>
<dbReference type="Proteomes" id="UP000029221">
    <property type="component" value="Unassembled WGS sequence"/>
</dbReference>
<protein>
    <submittedName>
        <fullName evidence="2">Endoribonuclease L-PSP</fullName>
    </submittedName>
</protein>
<dbReference type="FunFam" id="3.30.1330.40:FF:000001">
    <property type="entry name" value="L-PSP family endoribonuclease"/>
    <property type="match status" value="1"/>
</dbReference>
<keyword evidence="3" id="KW-1185">Reference proteome</keyword>
<dbReference type="InterPro" id="IPR006175">
    <property type="entry name" value="YjgF/YER057c/UK114"/>
</dbReference>
<dbReference type="GO" id="GO:0019239">
    <property type="term" value="F:deaminase activity"/>
    <property type="evidence" value="ECO:0007669"/>
    <property type="project" value="TreeGrafter"/>
</dbReference>
<dbReference type="eggNOG" id="COG0251">
    <property type="taxonomic scope" value="Bacteria"/>
</dbReference>
<name>A0A090Q4A0_9FLAO</name>
<reference evidence="2" key="1">
    <citation type="journal article" date="2014" name="Genome Announc.">
        <title>Draft Genome Sequences of Marine Flavobacterium Nonlabens Strains NR17, NR24, NR27, NR32, NR33, and Ara13.</title>
        <authorList>
            <person name="Nakanishi M."/>
            <person name="Meirelles P."/>
            <person name="Suzuki R."/>
            <person name="Takatani N."/>
            <person name="Mino S."/>
            <person name="Suda W."/>
            <person name="Oshima K."/>
            <person name="Hattori M."/>
            <person name="Ohkuma M."/>
            <person name="Hosokawa M."/>
            <person name="Miyashita K."/>
            <person name="Thompson F.L."/>
            <person name="Niwa A."/>
            <person name="Sawabe T."/>
            <person name="Sawabe T."/>
        </authorList>
    </citation>
    <scope>NUCLEOTIDE SEQUENCE [LARGE SCALE GENOMIC DNA]</scope>
    <source>
        <strain evidence="2">JCM 19294</strain>
    </source>
</reference>
<dbReference type="RefSeq" id="WP_042278541.1">
    <property type="nucleotide sequence ID" value="NZ_BBML01000004.1"/>
</dbReference>
<organism evidence="2 3">
    <name type="scientific">Nonlabens tegetincola</name>
    <dbReference type="NCBI Taxonomy" id="323273"/>
    <lineage>
        <taxon>Bacteria</taxon>
        <taxon>Pseudomonadati</taxon>
        <taxon>Bacteroidota</taxon>
        <taxon>Flavobacteriia</taxon>
        <taxon>Flavobacteriales</taxon>
        <taxon>Flavobacteriaceae</taxon>
        <taxon>Nonlabens</taxon>
    </lineage>
</organism>
<evidence type="ECO:0000313" key="2">
    <source>
        <dbReference type="EMBL" id="GAK96982.1"/>
    </source>
</evidence>
<dbReference type="Gene3D" id="3.30.1330.40">
    <property type="entry name" value="RutC-like"/>
    <property type="match status" value="1"/>
</dbReference>
<evidence type="ECO:0000313" key="3">
    <source>
        <dbReference type="Proteomes" id="UP000029221"/>
    </source>
</evidence>
<dbReference type="InterPro" id="IPR006056">
    <property type="entry name" value="RidA"/>
</dbReference>
<dbReference type="Pfam" id="PF01042">
    <property type="entry name" value="Ribonuc_L-PSP"/>
    <property type="match status" value="1"/>
</dbReference>
<dbReference type="CDD" id="cd00448">
    <property type="entry name" value="YjgF_YER057c_UK114_family"/>
    <property type="match status" value="1"/>
</dbReference>
<dbReference type="GO" id="GO:0005829">
    <property type="term" value="C:cytosol"/>
    <property type="evidence" value="ECO:0007669"/>
    <property type="project" value="TreeGrafter"/>
</dbReference>
<dbReference type="PANTHER" id="PTHR11803">
    <property type="entry name" value="2-IMINOBUTANOATE/2-IMINOPROPANOATE DEAMINASE RIDA"/>
    <property type="match status" value="1"/>
</dbReference>
<evidence type="ECO:0000256" key="1">
    <source>
        <dbReference type="ARBA" id="ARBA00010552"/>
    </source>
</evidence>
<dbReference type="AlphaFoldDB" id="A0A090Q4A0"/>
<dbReference type="STRING" id="319236.BST91_03790"/>
<comment type="similarity">
    <text evidence="1">Belongs to the RutC family.</text>
</comment>
<sequence length="132" mass="14966">MKRIIYTKNAPAPIGPYNQAVHYVNAFENTLYTSGQIAMDPESGELKIDDLKEETHLVMKHLESLLEQADMNFEDVIKATIFLSDMKNFATVNEVYGSYFDDKTAPARETVEVANLPKYVNVEISFIAKKMP</sequence>
<dbReference type="PANTHER" id="PTHR11803:SF58">
    <property type="entry name" value="PROTEIN HMF1-RELATED"/>
    <property type="match status" value="1"/>
</dbReference>
<comment type="caution">
    <text evidence="2">The sequence shown here is derived from an EMBL/GenBank/DDBJ whole genome shotgun (WGS) entry which is preliminary data.</text>
</comment>
<dbReference type="InterPro" id="IPR035959">
    <property type="entry name" value="RutC-like_sf"/>
</dbReference>
<dbReference type="EMBL" id="BBML01000004">
    <property type="protein sequence ID" value="GAK96982.1"/>
    <property type="molecule type" value="Genomic_DNA"/>
</dbReference>
<dbReference type="NCBIfam" id="TIGR00004">
    <property type="entry name" value="Rid family detoxifying hydrolase"/>
    <property type="match status" value="1"/>
</dbReference>
<dbReference type="SUPFAM" id="SSF55298">
    <property type="entry name" value="YjgF-like"/>
    <property type="match status" value="1"/>
</dbReference>